<keyword evidence="3" id="KW-1185">Reference proteome</keyword>
<dbReference type="InterPro" id="IPR026022">
    <property type="entry name" value="PhoU_dom"/>
</dbReference>
<dbReference type="InterPro" id="IPR038078">
    <property type="entry name" value="PhoU-like_sf"/>
</dbReference>
<feature type="domain" description="PhoU" evidence="1">
    <location>
        <begin position="125"/>
        <end position="200"/>
    </location>
</feature>
<evidence type="ECO:0000259" key="1">
    <source>
        <dbReference type="Pfam" id="PF01895"/>
    </source>
</evidence>
<dbReference type="Proteomes" id="UP000234335">
    <property type="component" value="Unassembled WGS sequence"/>
</dbReference>
<dbReference type="GO" id="GO:0030643">
    <property type="term" value="P:intracellular phosphate ion homeostasis"/>
    <property type="evidence" value="ECO:0007669"/>
    <property type="project" value="InterPro"/>
</dbReference>
<dbReference type="RefSeq" id="WP_101539349.1">
    <property type="nucleotide sequence ID" value="NZ_JBHWQV010000020.1"/>
</dbReference>
<protein>
    <submittedName>
        <fullName evidence="2">Phosphate uptake regulator PhoU</fullName>
    </submittedName>
</protein>
<feature type="domain" description="PhoU" evidence="1">
    <location>
        <begin position="18"/>
        <end position="99"/>
    </location>
</feature>
<dbReference type="InterPro" id="IPR028366">
    <property type="entry name" value="PhoU"/>
</dbReference>
<gene>
    <name evidence="2" type="ORF">CYJ34_00285</name>
</gene>
<name>A0A2I1MAM0_9FIRM</name>
<comment type="caution">
    <text evidence="2">The sequence shown here is derived from an EMBL/GenBank/DDBJ whole genome shotgun (WGS) entry which is preliminary data.</text>
</comment>
<dbReference type="SUPFAM" id="SSF109755">
    <property type="entry name" value="PhoU-like"/>
    <property type="match status" value="1"/>
</dbReference>
<dbReference type="AlphaFoldDB" id="A0A2I1MAM0"/>
<dbReference type="EMBL" id="PKGS01000001">
    <property type="protein sequence ID" value="PKZ17180.1"/>
    <property type="molecule type" value="Genomic_DNA"/>
</dbReference>
<dbReference type="Gene3D" id="1.20.58.220">
    <property type="entry name" value="Phosphate transport system protein phou homolog 2, domain 2"/>
    <property type="match status" value="1"/>
</dbReference>
<evidence type="ECO:0000313" key="2">
    <source>
        <dbReference type="EMBL" id="PKZ17180.1"/>
    </source>
</evidence>
<dbReference type="PANTHER" id="PTHR42930">
    <property type="entry name" value="PHOSPHATE-SPECIFIC TRANSPORT SYSTEM ACCESSORY PROTEIN PHOU"/>
    <property type="match status" value="1"/>
</dbReference>
<evidence type="ECO:0000313" key="3">
    <source>
        <dbReference type="Proteomes" id="UP000234335"/>
    </source>
</evidence>
<sequence length="205" mass="23895">MRTRYRQDLDSIRNMSNELMELVILCYDKVDLFLENNNKKNLEEIIELNDDIRRNAADIERFCFELLALQQPVARDLRFLQMSIKLASTFKRIASHLAQASMIMIEYPLTEEEVDFVKRFISNQKQMASDSINSFINNDNDLGLKTIEDDEVNNKLFVEAVNYIADLNKNNSIGAIELSEKVLLYKYFERLGDRLARVGDLATRL</sequence>
<proteinExistence type="predicted"/>
<dbReference type="GO" id="GO:0045936">
    <property type="term" value="P:negative regulation of phosphate metabolic process"/>
    <property type="evidence" value="ECO:0007669"/>
    <property type="project" value="InterPro"/>
</dbReference>
<accession>A0A2I1MAM0</accession>
<dbReference type="Pfam" id="PF01895">
    <property type="entry name" value="PhoU"/>
    <property type="match status" value="2"/>
</dbReference>
<dbReference type="PANTHER" id="PTHR42930:SF3">
    <property type="entry name" value="PHOSPHATE-SPECIFIC TRANSPORT SYSTEM ACCESSORY PROTEIN PHOU"/>
    <property type="match status" value="1"/>
</dbReference>
<organism evidence="2 3">
    <name type="scientific">Anaerococcus octavius</name>
    <dbReference type="NCBI Taxonomy" id="54007"/>
    <lineage>
        <taxon>Bacteria</taxon>
        <taxon>Bacillati</taxon>
        <taxon>Bacillota</taxon>
        <taxon>Tissierellia</taxon>
        <taxon>Tissierellales</taxon>
        <taxon>Peptoniphilaceae</taxon>
        <taxon>Anaerococcus</taxon>
    </lineage>
</organism>
<reference evidence="2 3" key="1">
    <citation type="submission" date="2017-12" db="EMBL/GenBank/DDBJ databases">
        <title>Phylogenetic diversity of female urinary microbiome.</title>
        <authorList>
            <person name="Thomas-White K."/>
            <person name="Wolfe A.J."/>
        </authorList>
    </citation>
    <scope>NUCLEOTIDE SEQUENCE [LARGE SCALE GENOMIC DNA]</scope>
    <source>
        <strain evidence="2 3">UMB0119</strain>
    </source>
</reference>